<name>A0A5B6W4F3_9ROSI</name>
<reference evidence="3" key="1">
    <citation type="journal article" date="2019" name="Plant Biotechnol. J.">
        <title>Genome sequencing of the Australian wild diploid species Gossypium australe highlights disease resistance and delayed gland morphogenesis.</title>
        <authorList>
            <person name="Cai Y."/>
            <person name="Cai X."/>
            <person name="Wang Q."/>
            <person name="Wang P."/>
            <person name="Zhang Y."/>
            <person name="Cai C."/>
            <person name="Xu Y."/>
            <person name="Wang K."/>
            <person name="Zhou Z."/>
            <person name="Wang C."/>
            <person name="Geng S."/>
            <person name="Li B."/>
            <person name="Dong Q."/>
            <person name="Hou Y."/>
            <person name="Wang H."/>
            <person name="Ai P."/>
            <person name="Liu Z."/>
            <person name="Yi F."/>
            <person name="Sun M."/>
            <person name="An G."/>
            <person name="Cheng J."/>
            <person name="Zhang Y."/>
            <person name="Shi Q."/>
            <person name="Xie Y."/>
            <person name="Shi X."/>
            <person name="Chang Y."/>
            <person name="Huang F."/>
            <person name="Chen Y."/>
            <person name="Hong S."/>
            <person name="Mi L."/>
            <person name="Sun Q."/>
            <person name="Zhang L."/>
            <person name="Zhou B."/>
            <person name="Peng R."/>
            <person name="Zhang X."/>
            <person name="Liu F."/>
        </authorList>
    </citation>
    <scope>NUCLEOTIDE SEQUENCE [LARGE SCALE GENOMIC DNA]</scope>
    <source>
        <strain evidence="3">cv. PA1801</strain>
    </source>
</reference>
<keyword evidence="1" id="KW-0472">Membrane</keyword>
<evidence type="ECO:0000313" key="3">
    <source>
        <dbReference type="Proteomes" id="UP000325315"/>
    </source>
</evidence>
<dbReference type="EMBL" id="SMMG02000005">
    <property type="protein sequence ID" value="KAA3475852.1"/>
    <property type="molecule type" value="Genomic_DNA"/>
</dbReference>
<sequence>MHVNRHNNVVNNQVLLEKNQDRDITGHCLPNLVYVSTQKSTSHLLTISKPVPLMSWCIYIYELYFFKCIYMWIYLYMVCVSAVMTTAPIILTLRL</sequence>
<dbReference type="OrthoDB" id="998195at2759"/>
<keyword evidence="1" id="KW-0812">Transmembrane</keyword>
<protein>
    <submittedName>
        <fullName evidence="2">Cellulose synthase-like protein G3</fullName>
    </submittedName>
</protein>
<accession>A0A5B6W4F3</accession>
<feature type="transmembrane region" description="Helical" evidence="1">
    <location>
        <begin position="69"/>
        <end position="93"/>
    </location>
</feature>
<keyword evidence="3" id="KW-1185">Reference proteome</keyword>
<organism evidence="2 3">
    <name type="scientific">Gossypium australe</name>
    <dbReference type="NCBI Taxonomy" id="47621"/>
    <lineage>
        <taxon>Eukaryota</taxon>
        <taxon>Viridiplantae</taxon>
        <taxon>Streptophyta</taxon>
        <taxon>Embryophyta</taxon>
        <taxon>Tracheophyta</taxon>
        <taxon>Spermatophyta</taxon>
        <taxon>Magnoliopsida</taxon>
        <taxon>eudicotyledons</taxon>
        <taxon>Gunneridae</taxon>
        <taxon>Pentapetalae</taxon>
        <taxon>rosids</taxon>
        <taxon>malvids</taxon>
        <taxon>Malvales</taxon>
        <taxon>Malvaceae</taxon>
        <taxon>Malvoideae</taxon>
        <taxon>Gossypium</taxon>
    </lineage>
</organism>
<evidence type="ECO:0000313" key="2">
    <source>
        <dbReference type="EMBL" id="KAA3475852.1"/>
    </source>
</evidence>
<keyword evidence="1" id="KW-1133">Transmembrane helix</keyword>
<proteinExistence type="predicted"/>
<comment type="caution">
    <text evidence="2">The sequence shown here is derived from an EMBL/GenBank/DDBJ whole genome shotgun (WGS) entry which is preliminary data.</text>
</comment>
<evidence type="ECO:0000256" key="1">
    <source>
        <dbReference type="SAM" id="Phobius"/>
    </source>
</evidence>
<dbReference type="Proteomes" id="UP000325315">
    <property type="component" value="Unassembled WGS sequence"/>
</dbReference>
<dbReference type="AlphaFoldDB" id="A0A5B6W4F3"/>
<gene>
    <name evidence="2" type="ORF">EPI10_025982</name>
</gene>